<protein>
    <recommendedName>
        <fullName evidence="3">RING-type E3 ubiquitin transferase</fullName>
        <ecNumber evidence="3">2.3.2.27</ecNumber>
    </recommendedName>
</protein>
<evidence type="ECO:0000256" key="8">
    <source>
        <dbReference type="ARBA" id="ARBA00022786"/>
    </source>
</evidence>
<evidence type="ECO:0000256" key="5">
    <source>
        <dbReference type="ARBA" id="ARBA00022692"/>
    </source>
</evidence>
<evidence type="ECO:0000256" key="10">
    <source>
        <dbReference type="ARBA" id="ARBA00022989"/>
    </source>
</evidence>
<evidence type="ECO:0000313" key="16">
    <source>
        <dbReference type="Proteomes" id="UP001610446"/>
    </source>
</evidence>
<keyword evidence="8" id="KW-0833">Ubl conjugation pathway</keyword>
<evidence type="ECO:0000256" key="2">
    <source>
        <dbReference type="ARBA" id="ARBA00004141"/>
    </source>
</evidence>
<dbReference type="SMART" id="SM00184">
    <property type="entry name" value="RING"/>
    <property type="match status" value="1"/>
</dbReference>
<dbReference type="SUPFAM" id="SSF57850">
    <property type="entry name" value="RING/U-box"/>
    <property type="match status" value="1"/>
</dbReference>
<evidence type="ECO:0000256" key="1">
    <source>
        <dbReference type="ARBA" id="ARBA00000900"/>
    </source>
</evidence>
<accession>A0ABR4JT94</accession>
<gene>
    <name evidence="15" type="ORF">BJY01DRAFT_249231</name>
</gene>
<dbReference type="InterPro" id="IPR013083">
    <property type="entry name" value="Znf_RING/FYVE/PHD"/>
</dbReference>
<dbReference type="EMBL" id="JBFXLU010000102">
    <property type="protein sequence ID" value="KAL2842188.1"/>
    <property type="molecule type" value="Genomic_DNA"/>
</dbReference>
<dbReference type="Proteomes" id="UP001610446">
    <property type="component" value="Unassembled WGS sequence"/>
</dbReference>
<dbReference type="PANTHER" id="PTHR45977:SF4">
    <property type="entry name" value="RING-TYPE DOMAIN-CONTAINING PROTEIN"/>
    <property type="match status" value="1"/>
</dbReference>
<reference evidence="15 16" key="1">
    <citation type="submission" date="2024-07" db="EMBL/GenBank/DDBJ databases">
        <title>Section-level genome sequencing and comparative genomics of Aspergillus sections Usti and Cavernicolus.</title>
        <authorList>
            <consortium name="Lawrence Berkeley National Laboratory"/>
            <person name="Nybo J.L."/>
            <person name="Vesth T.C."/>
            <person name="Theobald S."/>
            <person name="Frisvad J.C."/>
            <person name="Larsen T.O."/>
            <person name="Kjaerboelling I."/>
            <person name="Rothschild-Mancinelli K."/>
            <person name="Lyhne E.K."/>
            <person name="Kogle M.E."/>
            <person name="Barry K."/>
            <person name="Clum A."/>
            <person name="Na H."/>
            <person name="Ledsgaard L."/>
            <person name="Lin J."/>
            <person name="Lipzen A."/>
            <person name="Kuo A."/>
            <person name="Riley R."/>
            <person name="Mondo S."/>
            <person name="Labutti K."/>
            <person name="Haridas S."/>
            <person name="Pangalinan J."/>
            <person name="Salamov A.A."/>
            <person name="Simmons B.A."/>
            <person name="Magnuson J.K."/>
            <person name="Chen J."/>
            <person name="Drula E."/>
            <person name="Henrissat B."/>
            <person name="Wiebenga A."/>
            <person name="Lubbers R.J."/>
            <person name="Gomes A.C."/>
            <person name="Makela M.R."/>
            <person name="Stajich J."/>
            <person name="Grigoriev I.V."/>
            <person name="Mortensen U.H."/>
            <person name="De Vries R.P."/>
            <person name="Baker S.E."/>
            <person name="Andersen M.R."/>
        </authorList>
    </citation>
    <scope>NUCLEOTIDE SEQUENCE [LARGE SCALE GENOMIC DNA]</scope>
    <source>
        <strain evidence="15 16">CBS 123904</strain>
    </source>
</reference>
<dbReference type="EC" id="2.3.2.27" evidence="3"/>
<evidence type="ECO:0000256" key="13">
    <source>
        <dbReference type="SAM" id="Phobius"/>
    </source>
</evidence>
<evidence type="ECO:0000256" key="6">
    <source>
        <dbReference type="ARBA" id="ARBA00022723"/>
    </source>
</evidence>
<dbReference type="PROSITE" id="PS50089">
    <property type="entry name" value="ZF_RING_2"/>
    <property type="match status" value="1"/>
</dbReference>
<dbReference type="InterPro" id="IPR001841">
    <property type="entry name" value="Znf_RING"/>
</dbReference>
<keyword evidence="4" id="KW-0808">Transferase</keyword>
<sequence length="210" mass="23217">MAQGSDGPSGATLGYLAPICVAVFFIFVWIEYRILFGTRQRFRAAGRPIDPESWPLGIPHATLTSTDLDSRFPLVNYSDWLTAHRSDKAKEAEVGHLSSKAPDASSTRSFDPVEKEACVGEDNGDADVASSHGDSHMECAICMESFEEDDSIRSLTCNHIYHATCIDPWFTKRQARCPLCKKCYPPEPGSSVPTRPPAVLLRNQIFPRVI</sequence>
<evidence type="ECO:0000313" key="15">
    <source>
        <dbReference type="EMBL" id="KAL2842188.1"/>
    </source>
</evidence>
<comment type="subcellular location">
    <subcellularLocation>
        <location evidence="2">Membrane</location>
        <topology evidence="2">Multi-pass membrane protein</topology>
    </subcellularLocation>
</comment>
<dbReference type="Gene3D" id="3.30.40.10">
    <property type="entry name" value="Zinc/RING finger domain, C3HC4 (zinc finger)"/>
    <property type="match status" value="1"/>
</dbReference>
<feature type="transmembrane region" description="Helical" evidence="13">
    <location>
        <begin position="12"/>
        <end position="32"/>
    </location>
</feature>
<evidence type="ECO:0000256" key="3">
    <source>
        <dbReference type="ARBA" id="ARBA00012483"/>
    </source>
</evidence>
<keyword evidence="6" id="KW-0479">Metal-binding</keyword>
<name>A0ABR4JT94_9EURO</name>
<keyword evidence="7 12" id="KW-0863">Zinc-finger</keyword>
<dbReference type="CDD" id="cd16454">
    <property type="entry name" value="RING-H2_PA-TM-RING"/>
    <property type="match status" value="1"/>
</dbReference>
<keyword evidence="16" id="KW-1185">Reference proteome</keyword>
<keyword evidence="10 13" id="KW-1133">Transmembrane helix</keyword>
<evidence type="ECO:0000256" key="12">
    <source>
        <dbReference type="PROSITE-ProRule" id="PRU00175"/>
    </source>
</evidence>
<keyword evidence="5 13" id="KW-0812">Transmembrane</keyword>
<organism evidence="15 16">
    <name type="scientific">Aspergillus pseudoustus</name>
    <dbReference type="NCBI Taxonomy" id="1810923"/>
    <lineage>
        <taxon>Eukaryota</taxon>
        <taxon>Fungi</taxon>
        <taxon>Dikarya</taxon>
        <taxon>Ascomycota</taxon>
        <taxon>Pezizomycotina</taxon>
        <taxon>Eurotiomycetes</taxon>
        <taxon>Eurotiomycetidae</taxon>
        <taxon>Eurotiales</taxon>
        <taxon>Aspergillaceae</taxon>
        <taxon>Aspergillus</taxon>
        <taxon>Aspergillus subgen. Nidulantes</taxon>
    </lineage>
</organism>
<comment type="catalytic activity">
    <reaction evidence="1">
        <text>S-ubiquitinyl-[E2 ubiquitin-conjugating enzyme]-L-cysteine + [acceptor protein]-L-lysine = [E2 ubiquitin-conjugating enzyme]-L-cysteine + N(6)-ubiquitinyl-[acceptor protein]-L-lysine.</text>
        <dbReference type="EC" id="2.3.2.27"/>
    </reaction>
</comment>
<evidence type="ECO:0000256" key="11">
    <source>
        <dbReference type="ARBA" id="ARBA00023136"/>
    </source>
</evidence>
<feature type="domain" description="RING-type" evidence="14">
    <location>
        <begin position="139"/>
        <end position="181"/>
    </location>
</feature>
<comment type="caution">
    <text evidence="15">The sequence shown here is derived from an EMBL/GenBank/DDBJ whole genome shotgun (WGS) entry which is preliminary data.</text>
</comment>
<dbReference type="Pfam" id="PF13639">
    <property type="entry name" value="zf-RING_2"/>
    <property type="match status" value="1"/>
</dbReference>
<evidence type="ECO:0000259" key="14">
    <source>
        <dbReference type="PROSITE" id="PS50089"/>
    </source>
</evidence>
<evidence type="ECO:0000256" key="7">
    <source>
        <dbReference type="ARBA" id="ARBA00022771"/>
    </source>
</evidence>
<keyword evidence="11 13" id="KW-0472">Membrane</keyword>
<evidence type="ECO:0000256" key="9">
    <source>
        <dbReference type="ARBA" id="ARBA00022833"/>
    </source>
</evidence>
<keyword evidence="9" id="KW-0862">Zinc</keyword>
<evidence type="ECO:0000256" key="4">
    <source>
        <dbReference type="ARBA" id="ARBA00022679"/>
    </source>
</evidence>
<dbReference type="PANTHER" id="PTHR45977">
    <property type="entry name" value="TARGET OF ERK KINASE MPK-1"/>
    <property type="match status" value="1"/>
</dbReference>
<proteinExistence type="predicted"/>